<organism evidence="1 2">
    <name type="scientific">Genlisea aurea</name>
    <dbReference type="NCBI Taxonomy" id="192259"/>
    <lineage>
        <taxon>Eukaryota</taxon>
        <taxon>Viridiplantae</taxon>
        <taxon>Streptophyta</taxon>
        <taxon>Embryophyta</taxon>
        <taxon>Tracheophyta</taxon>
        <taxon>Spermatophyta</taxon>
        <taxon>Magnoliopsida</taxon>
        <taxon>eudicotyledons</taxon>
        <taxon>Gunneridae</taxon>
        <taxon>Pentapetalae</taxon>
        <taxon>asterids</taxon>
        <taxon>lamiids</taxon>
        <taxon>Lamiales</taxon>
        <taxon>Lentibulariaceae</taxon>
        <taxon>Genlisea</taxon>
    </lineage>
</organism>
<reference evidence="1 2" key="1">
    <citation type="journal article" date="2013" name="BMC Genomics">
        <title>The miniature genome of a carnivorous plant Genlisea aurea contains a low number of genes and short non-coding sequences.</title>
        <authorList>
            <person name="Leushkin E.V."/>
            <person name="Sutormin R.A."/>
            <person name="Nabieva E.R."/>
            <person name="Penin A.A."/>
            <person name="Kondrashov A.S."/>
            <person name="Logacheva M.D."/>
        </authorList>
    </citation>
    <scope>NUCLEOTIDE SEQUENCE [LARGE SCALE GENOMIC DNA]</scope>
</reference>
<dbReference type="AlphaFoldDB" id="S8E1I2"/>
<dbReference type="PANTHER" id="PTHR43383:SF2">
    <property type="entry name" value="AMIDOHYDROLASE 2 FAMILY PROTEIN"/>
    <property type="match status" value="1"/>
</dbReference>
<dbReference type="PANTHER" id="PTHR43383">
    <property type="entry name" value="NODULIN 6"/>
    <property type="match status" value="1"/>
</dbReference>
<gene>
    <name evidence="1" type="ORF">M569_05255</name>
</gene>
<dbReference type="Proteomes" id="UP000015453">
    <property type="component" value="Unassembled WGS sequence"/>
</dbReference>
<dbReference type="Gene3D" id="3.20.20.140">
    <property type="entry name" value="Metal-dependent hydrolases"/>
    <property type="match status" value="1"/>
</dbReference>
<evidence type="ECO:0000313" key="2">
    <source>
        <dbReference type="Proteomes" id="UP000015453"/>
    </source>
</evidence>
<name>S8E1I2_9LAMI</name>
<keyword evidence="2" id="KW-1185">Reference proteome</keyword>
<evidence type="ECO:0000313" key="1">
    <source>
        <dbReference type="EMBL" id="EPS69513.1"/>
    </source>
</evidence>
<sequence length="156" mass="17577">MEALKSAIDAVELVDAHAHNIVAADSDCSFLSCFSVATGEALSRAPHTITFKRSLREIAELYGTECSLDAVEKYRREKGVEWVSSKCLRAGGICGVLIDDGYDMDKSHGLEWHRKFVPFVGRVLRVEILAMKIIDEVRHCRRHHVESVRIQRRVPS</sequence>
<accession>S8E1I2</accession>
<protein>
    <recommendedName>
        <fullName evidence="3">Amidohydrolase-related domain-containing protein</fullName>
    </recommendedName>
</protein>
<comment type="caution">
    <text evidence="1">The sequence shown here is derived from an EMBL/GenBank/DDBJ whole genome shotgun (WGS) entry which is preliminary data.</text>
</comment>
<dbReference type="OrthoDB" id="77835at2759"/>
<proteinExistence type="predicted"/>
<evidence type="ECO:0008006" key="3">
    <source>
        <dbReference type="Google" id="ProtNLM"/>
    </source>
</evidence>
<dbReference type="EMBL" id="AUSU01002093">
    <property type="protein sequence ID" value="EPS69513.1"/>
    <property type="molecule type" value="Genomic_DNA"/>
</dbReference>